<accession>A0ACC6RV00</accession>
<protein>
    <submittedName>
        <fullName evidence="1">Uncharacterized protein</fullName>
    </submittedName>
</protein>
<sequence>MEKRISDFLQSAERTFMRMQYLWDAGNLHDIKYLVGERLLARLENDLIVRGSVANYTDITELRSELISNFDDEIGKTAVVKFLGYVREKVDADAAYFVDIWEFCRVDDDAVRWRIDDVKVIV</sequence>
<keyword evidence="2" id="KW-1185">Reference proteome</keyword>
<organism evidence="1 2">
    <name type="scientific">Paraburkholderia unamae</name>
    <dbReference type="NCBI Taxonomy" id="219649"/>
    <lineage>
        <taxon>Bacteria</taxon>
        <taxon>Pseudomonadati</taxon>
        <taxon>Pseudomonadota</taxon>
        <taxon>Betaproteobacteria</taxon>
        <taxon>Burkholderiales</taxon>
        <taxon>Burkholderiaceae</taxon>
        <taxon>Paraburkholderia</taxon>
    </lineage>
</organism>
<evidence type="ECO:0000313" key="1">
    <source>
        <dbReference type="EMBL" id="MEM5405579.1"/>
    </source>
</evidence>
<name>A0ACC6RV00_9BURK</name>
<reference evidence="1" key="1">
    <citation type="submission" date="2024-01" db="EMBL/GenBank/DDBJ databases">
        <title>The diversity of rhizobia nodulating Mimosa spp. in eleven states of Brazil covering several biomes is determined by host plant, location, and edaphic factors.</title>
        <authorList>
            <person name="Rouws L."/>
            <person name="Barauna A."/>
            <person name="Beukes C."/>
            <person name="De Faria S.M."/>
            <person name="Gross E."/>
            <person name="Dos Reis Junior F.B."/>
            <person name="Simon M."/>
            <person name="Maluk M."/>
            <person name="Odee D.W."/>
            <person name="Kenicer G."/>
            <person name="Young J.P.W."/>
            <person name="Reis V.M."/>
            <person name="Zilli J."/>
            <person name="James E.K."/>
        </authorList>
    </citation>
    <scope>NUCLEOTIDE SEQUENCE</scope>
    <source>
        <strain evidence="1">JPY452</strain>
    </source>
</reference>
<gene>
    <name evidence="1" type="ORF">VSR83_37195</name>
</gene>
<dbReference type="Proteomes" id="UP001392318">
    <property type="component" value="Unassembled WGS sequence"/>
</dbReference>
<proteinExistence type="predicted"/>
<dbReference type="EMBL" id="JAYMRU010000044">
    <property type="protein sequence ID" value="MEM5405579.1"/>
    <property type="molecule type" value="Genomic_DNA"/>
</dbReference>
<comment type="caution">
    <text evidence="1">The sequence shown here is derived from an EMBL/GenBank/DDBJ whole genome shotgun (WGS) entry which is preliminary data.</text>
</comment>
<evidence type="ECO:0000313" key="2">
    <source>
        <dbReference type="Proteomes" id="UP001392318"/>
    </source>
</evidence>